<comment type="similarity">
    <text evidence="1">In the C-terminal section; belongs to the transpeptidase family.</text>
</comment>
<dbReference type="SUPFAM" id="SSF53955">
    <property type="entry name" value="Lysozyme-like"/>
    <property type="match status" value="1"/>
</dbReference>
<comment type="catalytic activity">
    <reaction evidence="13">
        <text>[GlcNAc-(1-&gt;4)-Mur2Ac(oyl-L-Ala-gamma-D-Glu-L-Lys-D-Ala-D-Ala)](n)-di-trans,octa-cis-undecaprenyl diphosphate + beta-D-GlcNAc-(1-&gt;4)-Mur2Ac(oyl-L-Ala-gamma-D-Glu-L-Lys-D-Ala-D-Ala)-di-trans,octa-cis-undecaprenyl diphosphate = [GlcNAc-(1-&gt;4)-Mur2Ac(oyl-L-Ala-gamma-D-Glu-L-Lys-D-Ala-D-Ala)](n+1)-di-trans,octa-cis-undecaprenyl diphosphate + di-trans,octa-cis-undecaprenyl diphosphate + H(+)</text>
        <dbReference type="Rhea" id="RHEA:23708"/>
        <dbReference type="Rhea" id="RHEA-COMP:9602"/>
        <dbReference type="Rhea" id="RHEA-COMP:9603"/>
        <dbReference type="ChEBI" id="CHEBI:15378"/>
        <dbReference type="ChEBI" id="CHEBI:58405"/>
        <dbReference type="ChEBI" id="CHEBI:60033"/>
        <dbReference type="ChEBI" id="CHEBI:78435"/>
        <dbReference type="EC" id="2.4.99.28"/>
    </reaction>
</comment>
<dbReference type="InterPro" id="IPR050396">
    <property type="entry name" value="Glycosyltr_51/Transpeptidase"/>
</dbReference>
<dbReference type="GO" id="GO:0009252">
    <property type="term" value="P:peptidoglycan biosynthetic process"/>
    <property type="evidence" value="ECO:0007669"/>
    <property type="project" value="UniProtKB-KW"/>
</dbReference>
<dbReference type="Pfam" id="PF00912">
    <property type="entry name" value="Transgly"/>
    <property type="match status" value="1"/>
</dbReference>
<dbReference type="GO" id="GO:0071555">
    <property type="term" value="P:cell wall organization"/>
    <property type="evidence" value="ECO:0007669"/>
    <property type="project" value="UniProtKB-KW"/>
</dbReference>
<dbReference type="AlphaFoldDB" id="A0A8J3P0U7"/>
<dbReference type="GO" id="GO:0008658">
    <property type="term" value="F:penicillin binding"/>
    <property type="evidence" value="ECO:0007669"/>
    <property type="project" value="InterPro"/>
</dbReference>
<reference evidence="17 18" key="1">
    <citation type="submission" date="2021-01" db="EMBL/GenBank/DDBJ databases">
        <title>Whole genome shotgun sequence of Catellatospora citrea NBRC 14495.</title>
        <authorList>
            <person name="Komaki H."/>
            <person name="Tamura T."/>
        </authorList>
    </citation>
    <scope>NUCLEOTIDE SEQUENCE [LARGE SCALE GENOMIC DNA]</scope>
    <source>
        <strain evidence="17 18">NBRC 14495</strain>
    </source>
</reference>
<evidence type="ECO:0000256" key="2">
    <source>
        <dbReference type="ARBA" id="ARBA00007739"/>
    </source>
</evidence>
<dbReference type="GO" id="GO:0009002">
    <property type="term" value="F:serine-type D-Ala-D-Ala carboxypeptidase activity"/>
    <property type="evidence" value="ECO:0007669"/>
    <property type="project" value="UniProtKB-EC"/>
</dbReference>
<dbReference type="GO" id="GO:0030288">
    <property type="term" value="C:outer membrane-bounded periplasmic space"/>
    <property type="evidence" value="ECO:0007669"/>
    <property type="project" value="TreeGrafter"/>
</dbReference>
<feature type="domain" description="Glycosyl transferase family 51" evidence="16">
    <location>
        <begin position="85"/>
        <end position="269"/>
    </location>
</feature>
<keyword evidence="5" id="KW-0328">Glycosyltransferase</keyword>
<dbReference type="InterPro" id="IPR001264">
    <property type="entry name" value="Glyco_trans_51"/>
</dbReference>
<evidence type="ECO:0000313" key="17">
    <source>
        <dbReference type="EMBL" id="GIF99236.1"/>
    </source>
</evidence>
<evidence type="ECO:0000256" key="6">
    <source>
        <dbReference type="ARBA" id="ARBA00022679"/>
    </source>
</evidence>
<evidence type="ECO:0000256" key="3">
    <source>
        <dbReference type="ARBA" id="ARBA00022645"/>
    </source>
</evidence>
<comment type="catalytic activity">
    <reaction evidence="12">
        <text>Preferential cleavage: (Ac)2-L-Lys-D-Ala-|-D-Ala. Also transpeptidation of peptidyl-alanyl moieties that are N-acyl substituents of D-alanine.</text>
        <dbReference type="EC" id="3.4.16.4"/>
    </reaction>
</comment>
<evidence type="ECO:0000256" key="14">
    <source>
        <dbReference type="SAM" id="MobiDB-lite"/>
    </source>
</evidence>
<dbReference type="GO" id="GO:0008360">
    <property type="term" value="P:regulation of cell shape"/>
    <property type="evidence" value="ECO:0007669"/>
    <property type="project" value="UniProtKB-KW"/>
</dbReference>
<evidence type="ECO:0000256" key="9">
    <source>
        <dbReference type="ARBA" id="ARBA00022984"/>
    </source>
</evidence>
<evidence type="ECO:0000256" key="1">
    <source>
        <dbReference type="ARBA" id="ARBA00007090"/>
    </source>
</evidence>
<evidence type="ECO:0000259" key="16">
    <source>
        <dbReference type="Pfam" id="PF00912"/>
    </source>
</evidence>
<keyword evidence="9" id="KW-0573">Peptidoglycan synthesis</keyword>
<evidence type="ECO:0000256" key="12">
    <source>
        <dbReference type="ARBA" id="ARBA00034000"/>
    </source>
</evidence>
<accession>A0A8J3P0U7</accession>
<dbReference type="GO" id="GO:0006508">
    <property type="term" value="P:proteolysis"/>
    <property type="evidence" value="ECO:0007669"/>
    <property type="project" value="UniProtKB-KW"/>
</dbReference>
<proteinExistence type="inferred from homology"/>
<gene>
    <name evidence="17" type="ORF">Cci01nite_43300</name>
</gene>
<evidence type="ECO:0000259" key="15">
    <source>
        <dbReference type="Pfam" id="PF00905"/>
    </source>
</evidence>
<feature type="region of interest" description="Disordered" evidence="14">
    <location>
        <begin position="719"/>
        <end position="746"/>
    </location>
</feature>
<feature type="domain" description="Penicillin-binding protein transpeptidase" evidence="15">
    <location>
        <begin position="375"/>
        <end position="677"/>
    </location>
</feature>
<evidence type="ECO:0000256" key="11">
    <source>
        <dbReference type="ARBA" id="ARBA00023316"/>
    </source>
</evidence>
<keyword evidence="7" id="KW-0378">Hydrolase</keyword>
<dbReference type="Gene3D" id="3.40.710.10">
    <property type="entry name" value="DD-peptidase/beta-lactamase superfamily"/>
    <property type="match status" value="1"/>
</dbReference>
<evidence type="ECO:0000256" key="5">
    <source>
        <dbReference type="ARBA" id="ARBA00022676"/>
    </source>
</evidence>
<comment type="caution">
    <text evidence="17">The sequence shown here is derived from an EMBL/GenBank/DDBJ whole genome shotgun (WGS) entry which is preliminary data.</text>
</comment>
<dbReference type="InterPro" id="IPR012338">
    <property type="entry name" value="Beta-lactam/transpept-like"/>
</dbReference>
<dbReference type="InterPro" id="IPR023346">
    <property type="entry name" value="Lysozyme-like_dom_sf"/>
</dbReference>
<evidence type="ECO:0000256" key="10">
    <source>
        <dbReference type="ARBA" id="ARBA00023268"/>
    </source>
</evidence>
<dbReference type="InterPro" id="IPR001460">
    <property type="entry name" value="PCN-bd_Tpept"/>
</dbReference>
<dbReference type="Pfam" id="PF00905">
    <property type="entry name" value="Transpeptidase"/>
    <property type="match status" value="1"/>
</dbReference>
<dbReference type="PANTHER" id="PTHR32282">
    <property type="entry name" value="BINDING PROTEIN TRANSPEPTIDASE, PUTATIVE-RELATED"/>
    <property type="match status" value="1"/>
</dbReference>
<dbReference type="EMBL" id="BONH01000020">
    <property type="protein sequence ID" value="GIF99236.1"/>
    <property type="molecule type" value="Genomic_DNA"/>
</dbReference>
<dbReference type="InterPro" id="IPR036950">
    <property type="entry name" value="PBP_transglycosylase"/>
</dbReference>
<evidence type="ECO:0000256" key="13">
    <source>
        <dbReference type="ARBA" id="ARBA00049902"/>
    </source>
</evidence>
<dbReference type="Proteomes" id="UP000659904">
    <property type="component" value="Unassembled WGS sequence"/>
</dbReference>
<dbReference type="Gene3D" id="1.10.3810.10">
    <property type="entry name" value="Biosynthetic peptidoglycan transglycosylase-like"/>
    <property type="match status" value="1"/>
</dbReference>
<keyword evidence="11" id="KW-0961">Cell wall biogenesis/degradation</keyword>
<evidence type="ECO:0000256" key="4">
    <source>
        <dbReference type="ARBA" id="ARBA00022670"/>
    </source>
</evidence>
<keyword evidence="8" id="KW-0133">Cell shape</keyword>
<evidence type="ECO:0000313" key="18">
    <source>
        <dbReference type="Proteomes" id="UP000659904"/>
    </source>
</evidence>
<comment type="similarity">
    <text evidence="2">In the N-terminal section; belongs to the glycosyltransferase 51 family.</text>
</comment>
<dbReference type="PANTHER" id="PTHR32282:SF33">
    <property type="entry name" value="PEPTIDOGLYCAN GLYCOSYLTRANSFERASE"/>
    <property type="match status" value="1"/>
</dbReference>
<keyword evidence="18" id="KW-1185">Reference proteome</keyword>
<name>A0A8J3P0U7_9ACTN</name>
<dbReference type="GO" id="GO:0008955">
    <property type="term" value="F:peptidoglycan glycosyltransferase activity"/>
    <property type="evidence" value="ECO:0007669"/>
    <property type="project" value="UniProtKB-EC"/>
</dbReference>
<dbReference type="SUPFAM" id="SSF56601">
    <property type="entry name" value="beta-lactamase/transpeptidase-like"/>
    <property type="match status" value="1"/>
</dbReference>
<organism evidence="17 18">
    <name type="scientific">Catellatospora citrea</name>
    <dbReference type="NCBI Taxonomy" id="53366"/>
    <lineage>
        <taxon>Bacteria</taxon>
        <taxon>Bacillati</taxon>
        <taxon>Actinomycetota</taxon>
        <taxon>Actinomycetes</taxon>
        <taxon>Micromonosporales</taxon>
        <taxon>Micromonosporaceae</taxon>
        <taxon>Catellatospora</taxon>
    </lineage>
</organism>
<keyword evidence="10" id="KW-0511">Multifunctional enzyme</keyword>
<keyword evidence="6" id="KW-0808">Transferase</keyword>
<keyword evidence="4" id="KW-0645">Protease</keyword>
<evidence type="ECO:0000256" key="7">
    <source>
        <dbReference type="ARBA" id="ARBA00022801"/>
    </source>
</evidence>
<dbReference type="FunFam" id="1.10.3810.10:FF:000001">
    <property type="entry name" value="Penicillin-binding protein 1A"/>
    <property type="match status" value="1"/>
</dbReference>
<keyword evidence="3 17" id="KW-0121">Carboxypeptidase</keyword>
<evidence type="ECO:0000256" key="8">
    <source>
        <dbReference type="ARBA" id="ARBA00022960"/>
    </source>
</evidence>
<sequence length="746" mass="80496">MSYLCRVKPLSRLKGAISATGRLAPILRSGLIAGVVVAAVTYPLAAVGGLGLKAGADFYDSLPAELKSLPPAQTSYVYASDGKTLLTNFYEEHRKYSPIADVSENIRKAIVASEDGRFYEHNGVDAKGIARAFVANHTAGEVSQGASTLTMQYVRMALRDGAQTPSEVMAATEQTPLRKIREARLAIKVEKELSKTDILERYLNVAYFGHRAYGVFAAAQIFFSKLPKDLTLAESATLAGLVKAPTAYDPAGSDQTAATQRRNYVIDRMAELGYITPEVAATTKKEPIKLKITEPPNDCIAVAKQNNSWGFFCDMFKNWWLSQPAFGANPGEREDNLRRGGYKITTSLDPKVQDIAMDHVTKRQPIGSAYALGEVVVQPGTGLVKAMAVNRTYSLDQDGNGAHTDPKRYGKVKGNYPNTVNPLLGGGNLPGYQAGSTFKIFTMVAALDAGMKMNTWFYAPHRYKSQYFAGWGERGSCGGGHWCPSNASGSMTGNHAMWSGFGKSVNTYFVQLEQKVGADKAVRMAERLGLKWRTDIDQLQASPGKSKTWGSFTLGVADTTPLEMANAYATMAADGKFCEALPVTGIIKPDGTPAMMEVKGKQVPVATPRCRQEVSKDVARAATDAMRCVTGYGAAKGGCGGWSTAPGVYGMVDRPVAGKTGTTDDTRAAWFVGFTKELAAAAFMADPDNPFHATGDYNAWKPIETVAYTLKDSLKGKDVQQFTPPSDNILGKKPANLPKMKKKKKN</sequence>
<protein>
    <submittedName>
        <fullName evidence="17">Carboxypeptidase</fullName>
    </submittedName>
</protein>